<evidence type="ECO:0000256" key="1">
    <source>
        <dbReference type="SAM" id="Coils"/>
    </source>
</evidence>
<dbReference type="HOGENOM" id="CLU_418276_0_0_1"/>
<reference evidence="3" key="2">
    <citation type="submission" date="2015-06" db="UniProtKB">
        <authorList>
            <consortium name="EnsemblProtists"/>
        </authorList>
    </citation>
    <scope>IDENTIFICATION</scope>
    <source>
        <strain evidence="3">Pr102</strain>
    </source>
</reference>
<dbReference type="InParanoid" id="H3HCF5"/>
<dbReference type="PANTHER" id="PTHR45125:SF3">
    <property type="entry name" value="NO-APICAL-MERISTEM-ASSOCIATED CARBOXY-TERMINAL DOMAIN PROTEIN"/>
    <property type="match status" value="1"/>
</dbReference>
<evidence type="ECO:0000313" key="4">
    <source>
        <dbReference type="Proteomes" id="UP000005238"/>
    </source>
</evidence>
<keyword evidence="4" id="KW-1185">Reference proteome</keyword>
<feature type="compositionally biased region" description="Acidic residues" evidence="2">
    <location>
        <begin position="198"/>
        <end position="208"/>
    </location>
</feature>
<dbReference type="Proteomes" id="UP000005238">
    <property type="component" value="Unassembled WGS sequence"/>
</dbReference>
<dbReference type="AlphaFoldDB" id="H3HCF5"/>
<dbReference type="VEuPathDB" id="FungiDB:KRP23_13732"/>
<reference evidence="4" key="1">
    <citation type="journal article" date="2006" name="Science">
        <title>Phytophthora genome sequences uncover evolutionary origins and mechanisms of pathogenesis.</title>
        <authorList>
            <person name="Tyler B.M."/>
            <person name="Tripathy S."/>
            <person name="Zhang X."/>
            <person name="Dehal P."/>
            <person name="Jiang R.H."/>
            <person name="Aerts A."/>
            <person name="Arredondo F.D."/>
            <person name="Baxter L."/>
            <person name="Bensasson D."/>
            <person name="Beynon J.L."/>
            <person name="Chapman J."/>
            <person name="Damasceno C.M."/>
            <person name="Dorrance A.E."/>
            <person name="Dou D."/>
            <person name="Dickerman A.W."/>
            <person name="Dubchak I.L."/>
            <person name="Garbelotto M."/>
            <person name="Gijzen M."/>
            <person name="Gordon S.G."/>
            <person name="Govers F."/>
            <person name="Grunwald N.J."/>
            <person name="Huang W."/>
            <person name="Ivors K.L."/>
            <person name="Jones R.W."/>
            <person name="Kamoun S."/>
            <person name="Krampis K."/>
            <person name="Lamour K.H."/>
            <person name="Lee M.K."/>
            <person name="McDonald W.H."/>
            <person name="Medina M."/>
            <person name="Meijer H.J."/>
            <person name="Nordberg E.K."/>
            <person name="Maclean D.J."/>
            <person name="Ospina-Giraldo M.D."/>
            <person name="Morris P.F."/>
            <person name="Phuntumart V."/>
            <person name="Putnam N.H."/>
            <person name="Rash S."/>
            <person name="Rose J.K."/>
            <person name="Sakihama Y."/>
            <person name="Salamov A.A."/>
            <person name="Savidor A."/>
            <person name="Scheuring C.F."/>
            <person name="Smith B.M."/>
            <person name="Sobral B.W."/>
            <person name="Terry A."/>
            <person name="Torto-Alalibo T.A."/>
            <person name="Win J."/>
            <person name="Xu Z."/>
            <person name="Zhang H."/>
            <person name="Grigoriev I.V."/>
            <person name="Rokhsar D.S."/>
            <person name="Boore J.L."/>
        </authorList>
    </citation>
    <scope>NUCLEOTIDE SEQUENCE [LARGE SCALE GENOMIC DNA]</scope>
    <source>
        <strain evidence="4">Pr102</strain>
    </source>
</reference>
<evidence type="ECO:0000256" key="2">
    <source>
        <dbReference type="SAM" id="MobiDB-lite"/>
    </source>
</evidence>
<organism evidence="3 4">
    <name type="scientific">Phytophthora ramorum</name>
    <name type="common">Sudden oak death agent</name>
    <dbReference type="NCBI Taxonomy" id="164328"/>
    <lineage>
        <taxon>Eukaryota</taxon>
        <taxon>Sar</taxon>
        <taxon>Stramenopiles</taxon>
        <taxon>Oomycota</taxon>
        <taxon>Peronosporomycetes</taxon>
        <taxon>Peronosporales</taxon>
        <taxon>Peronosporaceae</taxon>
        <taxon>Phytophthora</taxon>
    </lineage>
</organism>
<proteinExistence type="predicted"/>
<evidence type="ECO:0000313" key="3">
    <source>
        <dbReference type="EnsemblProtists" id="Phyra95118"/>
    </source>
</evidence>
<feature type="region of interest" description="Disordered" evidence="2">
    <location>
        <begin position="167"/>
        <end position="238"/>
    </location>
</feature>
<feature type="region of interest" description="Disordered" evidence="2">
    <location>
        <begin position="433"/>
        <end position="452"/>
    </location>
</feature>
<feature type="compositionally biased region" description="Low complexity" evidence="2">
    <location>
        <begin position="215"/>
        <end position="225"/>
    </location>
</feature>
<feature type="coiled-coil region" evidence="1">
    <location>
        <begin position="274"/>
        <end position="304"/>
    </location>
</feature>
<keyword evidence="1" id="KW-0175">Coiled coil</keyword>
<sequence length="656" mass="73122">MSSPSSANRRKSKAAWSKEDDIRLCRAFVLATQDGEGTEHVKNMWTRVHTHYAALVADEDPGAAPRAGGALQTHWSSFIRPESAFFVSLLVKVEKEEHEGWKEEDCLLEANNRFEAIRQAEEVEAVRAYEEAKQQAVIEGTEPPSKPRLKATTFRYTHCIPALRTSTRFMRAATTERKPRVVRSPVQRRRRRPKLPTDADETVDVSEASDDRSRSGSSSSSLPSDDSSDEGVPAPKGFAIPVANQAPMLTNQLTNGTAVPMGMGAATRLDPMLVEEVQQDLHFFRDQKRRLKQELETLDTAEASMRRGKERWTHADDKRLGRALLAVFANQGEVVVLSDNCALWKRVQQRYQGLVAAEQAVVPDVAPAPRSARSLHTRWARGIRPDMILFASLVDKLQKAGKKPTKAVTQAVKLFRGERGETNAAAVRQFVQARQQTPTAVGTESETDSSRPKLKFESFHFRHCYDILRSNPKFIEVLLEGTVNGESGPRKRRRTEAGSGSEDEYSSSTSSDNSADSHEDEVLLQALPFRHNQLDKAGVMNPEQSGSVIITIDDANNDLELPRLECDRQVANEYVRLRTKTLQEDRRLKLLGELRGVVTTISQLSQQLAWNGVASAALAARTGAVCPALDEDVLRDIAFFRHEKNRLKTEITALDA</sequence>
<dbReference type="EMBL" id="DS566029">
    <property type="status" value="NOT_ANNOTATED_CDS"/>
    <property type="molecule type" value="Genomic_DNA"/>
</dbReference>
<protein>
    <submittedName>
        <fullName evidence="3">Uncharacterized protein</fullName>
    </submittedName>
</protein>
<dbReference type="PANTHER" id="PTHR45125">
    <property type="entry name" value="F21J9.4-RELATED"/>
    <property type="match status" value="1"/>
</dbReference>
<dbReference type="VEuPathDB" id="FungiDB:KRP22_4448"/>
<dbReference type="eggNOG" id="ENOG502SHF9">
    <property type="taxonomic scope" value="Eukaryota"/>
</dbReference>
<dbReference type="EnsemblProtists" id="Phyra95118">
    <property type="protein sequence ID" value="Phyra95118"/>
    <property type="gene ID" value="Phyra95118"/>
</dbReference>
<name>H3HCF5_PHYRM</name>
<feature type="region of interest" description="Disordered" evidence="2">
    <location>
        <begin position="485"/>
        <end position="519"/>
    </location>
</feature>
<accession>H3HCF5</accession>
<dbReference type="VEuPathDB" id="FungiDB:KRP22_4447"/>